<feature type="domain" description="NACHT" evidence="1">
    <location>
        <begin position="84"/>
        <end position="200"/>
    </location>
</feature>
<evidence type="ECO:0000259" key="1">
    <source>
        <dbReference type="PROSITE" id="PS50837"/>
    </source>
</evidence>
<dbReference type="InterPro" id="IPR007111">
    <property type="entry name" value="NACHT_NTPase"/>
</dbReference>
<keyword evidence="3" id="KW-1185">Reference proteome</keyword>
<dbReference type="AlphaFoldDB" id="A0A434ABL8"/>
<proteinExistence type="predicted"/>
<dbReference type="SUPFAM" id="SSF52540">
    <property type="entry name" value="P-loop containing nucleoside triphosphate hydrolases"/>
    <property type="match status" value="1"/>
</dbReference>
<evidence type="ECO:0000313" key="2">
    <source>
        <dbReference type="EMBL" id="RUT71734.1"/>
    </source>
</evidence>
<evidence type="ECO:0000313" key="3">
    <source>
        <dbReference type="Proteomes" id="UP000288102"/>
    </source>
</evidence>
<dbReference type="PROSITE" id="PS50837">
    <property type="entry name" value="NACHT"/>
    <property type="match status" value="1"/>
</dbReference>
<dbReference type="Pfam" id="PF05729">
    <property type="entry name" value="NACHT"/>
    <property type="match status" value="1"/>
</dbReference>
<comment type="caution">
    <text evidence="2">The sequence shown here is derived from an EMBL/GenBank/DDBJ whole genome shotgun (WGS) entry which is preliminary data.</text>
</comment>
<accession>A0A434ABL8</accession>
<dbReference type="PANTHER" id="PTHR46312:SF2">
    <property type="entry name" value="NUCLEOTIDE-BINDING OLIGOMERIZATION DOMAIN-CONTAINING PROTEIN 2-LIKE"/>
    <property type="match status" value="1"/>
</dbReference>
<dbReference type="EMBL" id="QWDM01000002">
    <property type="protein sequence ID" value="RUT71734.1"/>
    <property type="molecule type" value="Genomic_DNA"/>
</dbReference>
<dbReference type="PANTHER" id="PTHR46312">
    <property type="entry name" value="NACHT DOMAIN-CONTAINING PROTEIN"/>
    <property type="match status" value="1"/>
</dbReference>
<sequence>MLKKLIENIIELLGEKYTLNYRNEVLTAIEQYVTKKYYSLRQTKNVIFRTEPVDFNQNYIPLTLTGIKSNIRLNDISEFLSKFNKVGIIGSAGSGKTTLLRYIAIKSVETQYKFPVLLNLRNFNSLHQTFEDFVAEEISDRYSDEIKILFESDKFLFLFDGYDEIDYVEGSDFINQLDSFITKFALNDFVITSRPGTNIEGINPLYIFNIEPLNDDDIYLFIENINIPSQLKRSIFKSIEQHSELREILNIPLFLSLYIVSYNSRNTDLSNKKSIFFRNILDALFSQHDSASKLGYVREKVSNLNKDEIEKVSSILAFRLLFSSRFEVSKDQVFSEFELIKNTSHLNFENEKLLFDLTITVNILIKSENYYLFPHILLLEYLAAIFISRLDSLSKVNFYERLYHTTKTYLSINLFEFLYELDERSFVQQFMLPNLKKIIYQNNWKKVIEIDDFQLQTFFEFIHNTLRPIKVNEGVSKEELDLLLESLNLEYGKDGNDLSNSLFDIL</sequence>
<name>A0A434ABL8_9FLAO</name>
<dbReference type="OrthoDB" id="1488560at2"/>
<dbReference type="InterPro" id="IPR027417">
    <property type="entry name" value="P-loop_NTPase"/>
</dbReference>
<organism evidence="2 3">
    <name type="scientific">Flavobacterium cupreum</name>
    <dbReference type="NCBI Taxonomy" id="2133766"/>
    <lineage>
        <taxon>Bacteria</taxon>
        <taxon>Pseudomonadati</taxon>
        <taxon>Bacteroidota</taxon>
        <taxon>Flavobacteriia</taxon>
        <taxon>Flavobacteriales</taxon>
        <taxon>Flavobacteriaceae</taxon>
        <taxon>Flavobacterium</taxon>
    </lineage>
</organism>
<reference evidence="3" key="1">
    <citation type="journal article" date="2019" name="Syst. Appl. Microbiol.">
        <title>Flavobacterium circumlabens sp. nov. and Flavobacterium cupreum sp. nov., two psychrotrophic species isolated from Antarctic environmental samples.</title>
        <authorList>
            <person name="Kralova S."/>
            <person name="Busse H.-J."/>
            <person name="Svec P."/>
            <person name="Maslanova I."/>
            <person name="Stankova E."/>
            <person name="Bartak M."/>
            <person name="Sedlacek I."/>
        </authorList>
    </citation>
    <scope>NUCLEOTIDE SEQUENCE [LARGE SCALE GENOMIC DNA]</scope>
    <source>
        <strain evidence="3">CCM 8825</strain>
    </source>
</reference>
<gene>
    <name evidence="2" type="ORF">D0817_03355</name>
</gene>
<dbReference type="Proteomes" id="UP000288102">
    <property type="component" value="Unassembled WGS sequence"/>
</dbReference>
<dbReference type="Gene3D" id="3.40.50.300">
    <property type="entry name" value="P-loop containing nucleotide triphosphate hydrolases"/>
    <property type="match status" value="1"/>
</dbReference>
<protein>
    <submittedName>
        <fullName evidence="2">NACHT domain-containing protein</fullName>
    </submittedName>
</protein>
<dbReference type="RefSeq" id="WP_127336981.1">
    <property type="nucleotide sequence ID" value="NZ_QWDM01000002.1"/>
</dbReference>